<dbReference type="AlphaFoldDB" id="A0AAW1N493"/>
<keyword evidence="2" id="KW-1185">Reference proteome</keyword>
<reference evidence="1 2" key="1">
    <citation type="journal article" date="2024" name="BMC Genomics">
        <title>De novo assembly and annotation of Popillia japonica's genome with initial clues to its potential as an invasive pest.</title>
        <authorList>
            <person name="Cucini C."/>
            <person name="Boschi S."/>
            <person name="Funari R."/>
            <person name="Cardaioli E."/>
            <person name="Iannotti N."/>
            <person name="Marturano G."/>
            <person name="Paoli F."/>
            <person name="Bruttini M."/>
            <person name="Carapelli A."/>
            <person name="Frati F."/>
            <person name="Nardi F."/>
        </authorList>
    </citation>
    <scope>NUCLEOTIDE SEQUENCE [LARGE SCALE GENOMIC DNA]</scope>
    <source>
        <strain evidence="1">DMR45628</strain>
    </source>
</reference>
<dbReference type="Proteomes" id="UP001458880">
    <property type="component" value="Unassembled WGS sequence"/>
</dbReference>
<evidence type="ECO:0000313" key="1">
    <source>
        <dbReference type="EMBL" id="KAK9753660.1"/>
    </source>
</evidence>
<protein>
    <submittedName>
        <fullName evidence="1">Uncharacterized protein</fullName>
    </submittedName>
</protein>
<accession>A0AAW1N493</accession>
<evidence type="ECO:0000313" key="2">
    <source>
        <dbReference type="Proteomes" id="UP001458880"/>
    </source>
</evidence>
<gene>
    <name evidence="1" type="ORF">QE152_g1796</name>
</gene>
<name>A0AAW1N493_POPJA</name>
<organism evidence="1 2">
    <name type="scientific">Popillia japonica</name>
    <name type="common">Japanese beetle</name>
    <dbReference type="NCBI Taxonomy" id="7064"/>
    <lineage>
        <taxon>Eukaryota</taxon>
        <taxon>Metazoa</taxon>
        <taxon>Ecdysozoa</taxon>
        <taxon>Arthropoda</taxon>
        <taxon>Hexapoda</taxon>
        <taxon>Insecta</taxon>
        <taxon>Pterygota</taxon>
        <taxon>Neoptera</taxon>
        <taxon>Endopterygota</taxon>
        <taxon>Coleoptera</taxon>
        <taxon>Polyphaga</taxon>
        <taxon>Scarabaeiformia</taxon>
        <taxon>Scarabaeidae</taxon>
        <taxon>Rutelinae</taxon>
        <taxon>Popillia</taxon>
    </lineage>
</organism>
<dbReference type="EMBL" id="JASPKY010000011">
    <property type="protein sequence ID" value="KAK9753660.1"/>
    <property type="molecule type" value="Genomic_DNA"/>
</dbReference>
<proteinExistence type="predicted"/>
<sequence>MKAIKNTDEALNEVTQSCMCMKGIWKRLFGEIVGNHTNYENDIQNIIKEISFIATSGGIDVDDIRTLLKSHGEPLTNEELQEMNCNTKSQEYDVSEPVPVRKLSVKIIEKALSLHNQCMELLEENDEDYERVSAVKRGCAGLFDSYRQILHNKRREAKQGNLDSFLQSETK</sequence>
<comment type="caution">
    <text evidence="1">The sequence shown here is derived from an EMBL/GenBank/DDBJ whole genome shotgun (WGS) entry which is preliminary data.</text>
</comment>